<dbReference type="InterPro" id="IPR053188">
    <property type="entry name" value="FkbM_Methyltransferase"/>
</dbReference>
<dbReference type="RefSeq" id="WP_114753048.1">
    <property type="nucleotide sequence ID" value="NZ_QQBA01000001.1"/>
</dbReference>
<dbReference type="Proteomes" id="UP000254518">
    <property type="component" value="Unassembled WGS sequence"/>
</dbReference>
<dbReference type="GO" id="GO:0032259">
    <property type="term" value="P:methylation"/>
    <property type="evidence" value="ECO:0007669"/>
    <property type="project" value="UniProtKB-KW"/>
</dbReference>
<evidence type="ECO:0000313" key="4">
    <source>
        <dbReference type="Proteomes" id="UP000254518"/>
    </source>
</evidence>
<dbReference type="PANTHER" id="PTHR36973:SF4">
    <property type="entry name" value="NODULATION PROTEIN"/>
    <property type="match status" value="1"/>
</dbReference>
<keyword evidence="3" id="KW-0808">Transferase</keyword>
<dbReference type="GO" id="GO:0008171">
    <property type="term" value="F:O-methyltransferase activity"/>
    <property type="evidence" value="ECO:0007669"/>
    <property type="project" value="TreeGrafter"/>
</dbReference>
<keyword evidence="4" id="KW-1185">Reference proteome</keyword>
<evidence type="ECO:0000313" key="5">
    <source>
        <dbReference type="Proteomes" id="UP000321392"/>
    </source>
</evidence>
<dbReference type="Gene3D" id="3.40.50.150">
    <property type="entry name" value="Vaccinia Virus protein VP39"/>
    <property type="match status" value="1"/>
</dbReference>
<name>A0A562Q5X4_9FLAO</name>
<reference evidence="2 4" key="2">
    <citation type="submission" date="2018-07" db="EMBL/GenBank/DDBJ databases">
        <title>Genomic Encyclopedia of Type Strains, Phase IV (KMG-IV): sequencing the most valuable type-strain genomes for metagenomic binning, comparative biology and taxonomic classification.</title>
        <authorList>
            <person name="Goeker M."/>
        </authorList>
    </citation>
    <scope>NUCLEOTIDE SEQUENCE [LARGE SCALE GENOMIC DNA]</scope>
    <source>
        <strain evidence="2 4">DSM 19728</strain>
    </source>
</reference>
<evidence type="ECO:0000313" key="3">
    <source>
        <dbReference type="EMBL" id="TWI52123.1"/>
    </source>
</evidence>
<evidence type="ECO:0000259" key="1">
    <source>
        <dbReference type="Pfam" id="PF05050"/>
    </source>
</evidence>
<dbReference type="Pfam" id="PF05050">
    <property type="entry name" value="Methyltransf_21"/>
    <property type="match status" value="1"/>
</dbReference>
<protein>
    <submittedName>
        <fullName evidence="3">FkbM family methyltransferase</fullName>
    </submittedName>
</protein>
<dbReference type="InterPro" id="IPR029063">
    <property type="entry name" value="SAM-dependent_MTases_sf"/>
</dbReference>
<sequence>MFASALAQLKKKIRNLKNVLTGHPLFSRYDKYQLDQINRETNYKKYIRLKPKGWKHGITIRQNFVDKDVVFYVLQEQYHLPPTQAILRSNPIILDLGSNIGLTVAHMKQLYPLAKIIGYEMNQENFLLAVANTQKYPDVQIVNTAVWIEDATVSYANAANFDSYAIVSEVNNNENSQLVTVPCLQLSTILKNHNLDFVDYLKMDIEGAEVAILEASDLSWMQKVGAMNIEMHLDKEEDLTHFKLIIQQQGFKVWKDDKHWSSIFAVREVAL</sequence>
<accession>A0A562Q5X4</accession>
<organism evidence="3 5">
    <name type="scientific">Flavobacterium glaciei</name>
    <dbReference type="NCBI Taxonomy" id="386300"/>
    <lineage>
        <taxon>Bacteria</taxon>
        <taxon>Pseudomonadati</taxon>
        <taxon>Bacteroidota</taxon>
        <taxon>Flavobacteriia</taxon>
        <taxon>Flavobacteriales</taxon>
        <taxon>Flavobacteriaceae</taxon>
        <taxon>Flavobacterium</taxon>
    </lineage>
</organism>
<evidence type="ECO:0000313" key="2">
    <source>
        <dbReference type="EMBL" id="RDI58338.1"/>
    </source>
</evidence>
<gene>
    <name evidence="2" type="ORF">DFR66_101266</name>
    <name evidence="3" type="ORF">IQ02_00262</name>
</gene>
<reference evidence="3 5" key="1">
    <citation type="journal article" date="2015" name="Stand. Genomic Sci.">
        <title>Genomic Encyclopedia of Bacterial and Archaeal Type Strains, Phase III: the genomes of soil and plant-associated and newly described type strains.</title>
        <authorList>
            <person name="Whitman W.B."/>
            <person name="Woyke T."/>
            <person name="Klenk H.P."/>
            <person name="Zhou Y."/>
            <person name="Lilburn T.G."/>
            <person name="Beck B.J."/>
            <person name="De Vos P."/>
            <person name="Vandamme P."/>
            <person name="Eisen J.A."/>
            <person name="Garrity G."/>
            <person name="Hugenholtz P."/>
            <person name="Kyrpides N.C."/>
        </authorList>
    </citation>
    <scope>NUCLEOTIDE SEQUENCE [LARGE SCALE GENOMIC DNA]</scope>
    <source>
        <strain evidence="3 5">CGMCC 1.5380</strain>
    </source>
</reference>
<dbReference type="EMBL" id="VLKX01000001">
    <property type="protein sequence ID" value="TWI52123.1"/>
    <property type="molecule type" value="Genomic_DNA"/>
</dbReference>
<comment type="caution">
    <text evidence="3">The sequence shown here is derived from an EMBL/GenBank/DDBJ whole genome shotgun (WGS) entry which is preliminary data.</text>
</comment>
<dbReference type="Proteomes" id="UP000321392">
    <property type="component" value="Unassembled WGS sequence"/>
</dbReference>
<dbReference type="SUPFAM" id="SSF53335">
    <property type="entry name" value="S-adenosyl-L-methionine-dependent methyltransferases"/>
    <property type="match status" value="1"/>
</dbReference>
<dbReference type="InterPro" id="IPR006342">
    <property type="entry name" value="FkbM_mtfrase"/>
</dbReference>
<keyword evidence="3" id="KW-0489">Methyltransferase</keyword>
<dbReference type="PANTHER" id="PTHR36973">
    <property type="entry name" value="SLL1456 PROTEIN-RELATED"/>
    <property type="match status" value="1"/>
</dbReference>
<feature type="domain" description="Methyltransferase FkbM" evidence="1">
    <location>
        <begin position="95"/>
        <end position="252"/>
    </location>
</feature>
<proteinExistence type="predicted"/>
<dbReference type="OrthoDB" id="9812600at2"/>
<dbReference type="NCBIfam" id="TIGR01444">
    <property type="entry name" value="fkbM_fam"/>
    <property type="match status" value="1"/>
</dbReference>
<dbReference type="EMBL" id="QQBA01000001">
    <property type="protein sequence ID" value="RDI58338.1"/>
    <property type="molecule type" value="Genomic_DNA"/>
</dbReference>
<dbReference type="AlphaFoldDB" id="A0A562Q5X4"/>
<reference evidence="3" key="3">
    <citation type="submission" date="2019-07" db="EMBL/GenBank/DDBJ databases">
        <authorList>
            <person name="Whitman W."/>
            <person name="Huntemann M."/>
            <person name="Clum A."/>
            <person name="Pillay M."/>
            <person name="Palaniappan K."/>
            <person name="Varghese N."/>
            <person name="Mikhailova N."/>
            <person name="Stamatis D."/>
            <person name="Reddy T."/>
            <person name="Daum C."/>
            <person name="Shapiro N."/>
            <person name="Ivanova N."/>
            <person name="Kyrpides N."/>
            <person name="Woyke T."/>
        </authorList>
    </citation>
    <scope>NUCLEOTIDE SEQUENCE</scope>
    <source>
        <strain evidence="3">CGMCC 1.5380</strain>
    </source>
</reference>